<dbReference type="CDD" id="cd16922">
    <property type="entry name" value="HATPase_EvgS-ArcB-TorS-like"/>
    <property type="match status" value="1"/>
</dbReference>
<evidence type="ECO:0000256" key="3">
    <source>
        <dbReference type="ARBA" id="ARBA00022553"/>
    </source>
</evidence>
<evidence type="ECO:0000256" key="4">
    <source>
        <dbReference type="ARBA" id="ARBA00022679"/>
    </source>
</evidence>
<gene>
    <name evidence="16" type="ORF">SAMN05660337_1566</name>
</gene>
<dbReference type="SUPFAM" id="SSF52172">
    <property type="entry name" value="CheY-like"/>
    <property type="match status" value="1"/>
</dbReference>
<dbReference type="PROSITE" id="PS50112">
    <property type="entry name" value="PAS"/>
    <property type="match status" value="1"/>
</dbReference>
<keyword evidence="5" id="KW-0547">Nucleotide-binding</keyword>
<name>A0A1G9FJ86_9BACT</name>
<feature type="domain" description="PAS" evidence="14">
    <location>
        <begin position="234"/>
        <end position="304"/>
    </location>
</feature>
<dbReference type="SUPFAM" id="SSF47384">
    <property type="entry name" value="Homodimeric domain of signal transducing histidine kinase"/>
    <property type="match status" value="1"/>
</dbReference>
<evidence type="ECO:0000256" key="2">
    <source>
        <dbReference type="ARBA" id="ARBA00012438"/>
    </source>
</evidence>
<dbReference type="InterPro" id="IPR001789">
    <property type="entry name" value="Sig_transdc_resp-reg_receiver"/>
</dbReference>
<dbReference type="PANTHER" id="PTHR45339">
    <property type="entry name" value="HYBRID SIGNAL TRANSDUCTION HISTIDINE KINASE J"/>
    <property type="match status" value="1"/>
</dbReference>
<evidence type="ECO:0000313" key="16">
    <source>
        <dbReference type="EMBL" id="SDK88446.1"/>
    </source>
</evidence>
<evidence type="ECO:0000259" key="12">
    <source>
        <dbReference type="PROSITE" id="PS50109"/>
    </source>
</evidence>
<dbReference type="NCBIfam" id="TIGR00229">
    <property type="entry name" value="sensory_box"/>
    <property type="match status" value="1"/>
</dbReference>
<dbReference type="Gene3D" id="1.10.287.130">
    <property type="match status" value="1"/>
</dbReference>
<dbReference type="Gene3D" id="3.30.565.10">
    <property type="entry name" value="Histidine kinase-like ATPase, C-terminal domain"/>
    <property type="match status" value="1"/>
</dbReference>
<dbReference type="InterPro" id="IPR035965">
    <property type="entry name" value="PAS-like_dom_sf"/>
</dbReference>
<feature type="domain" description="Response regulatory" evidence="13">
    <location>
        <begin position="622"/>
        <end position="741"/>
    </location>
</feature>
<dbReference type="InterPro" id="IPR011006">
    <property type="entry name" value="CheY-like_superfamily"/>
</dbReference>
<feature type="domain" description="Histidine kinase" evidence="12">
    <location>
        <begin position="377"/>
        <end position="599"/>
    </location>
</feature>
<dbReference type="SMART" id="SM00091">
    <property type="entry name" value="PAS"/>
    <property type="match status" value="1"/>
</dbReference>
<dbReference type="EMBL" id="FNGA01000002">
    <property type="protein sequence ID" value="SDK88446.1"/>
    <property type="molecule type" value="Genomic_DNA"/>
</dbReference>
<dbReference type="InterPro" id="IPR025847">
    <property type="entry name" value="MEDS_domain"/>
</dbReference>
<evidence type="ECO:0000256" key="9">
    <source>
        <dbReference type="ARBA" id="ARBA00064003"/>
    </source>
</evidence>
<keyword evidence="17" id="KW-1185">Reference proteome</keyword>
<dbReference type="FunFam" id="1.10.287.130:FF:000002">
    <property type="entry name" value="Two-component osmosensing histidine kinase"/>
    <property type="match status" value="1"/>
</dbReference>
<dbReference type="PRINTS" id="PR00344">
    <property type="entry name" value="BCTRLSENSOR"/>
</dbReference>
<dbReference type="EC" id="2.7.13.3" evidence="2"/>
<organism evidence="16 17">
    <name type="scientific">Maridesulfovibrio ferrireducens</name>
    <dbReference type="NCBI Taxonomy" id="246191"/>
    <lineage>
        <taxon>Bacteria</taxon>
        <taxon>Pseudomonadati</taxon>
        <taxon>Thermodesulfobacteriota</taxon>
        <taxon>Desulfovibrionia</taxon>
        <taxon>Desulfovibrionales</taxon>
        <taxon>Desulfovibrionaceae</taxon>
        <taxon>Maridesulfovibrio</taxon>
    </lineage>
</organism>
<dbReference type="GO" id="GO:0000155">
    <property type="term" value="F:phosphorelay sensor kinase activity"/>
    <property type="evidence" value="ECO:0007669"/>
    <property type="project" value="InterPro"/>
</dbReference>
<protein>
    <recommendedName>
        <fullName evidence="10">Sensory/regulatory protein RpfC</fullName>
        <ecNumber evidence="2">2.7.13.3</ecNumber>
    </recommendedName>
</protein>
<dbReference type="Gene3D" id="3.30.450.20">
    <property type="entry name" value="PAS domain"/>
    <property type="match status" value="1"/>
</dbReference>
<dbReference type="PROSITE" id="PS50110">
    <property type="entry name" value="RESPONSE_REGULATORY"/>
    <property type="match status" value="1"/>
</dbReference>
<dbReference type="SMART" id="SM00388">
    <property type="entry name" value="HisKA"/>
    <property type="match status" value="1"/>
</dbReference>
<evidence type="ECO:0000259" key="15">
    <source>
        <dbReference type="PROSITE" id="PS50113"/>
    </source>
</evidence>
<feature type="domain" description="PAC" evidence="15">
    <location>
        <begin position="307"/>
        <end position="359"/>
    </location>
</feature>
<dbReference type="SUPFAM" id="SSF55874">
    <property type="entry name" value="ATPase domain of HSP90 chaperone/DNA topoisomerase II/histidine kinase"/>
    <property type="match status" value="1"/>
</dbReference>
<dbReference type="CDD" id="cd17546">
    <property type="entry name" value="REC_hyHK_CKI1_RcsC-like"/>
    <property type="match status" value="1"/>
</dbReference>
<dbReference type="SMART" id="SM00387">
    <property type="entry name" value="HATPase_c"/>
    <property type="match status" value="1"/>
</dbReference>
<dbReference type="InterPro" id="IPR036890">
    <property type="entry name" value="HATPase_C_sf"/>
</dbReference>
<dbReference type="PROSITE" id="PS50109">
    <property type="entry name" value="HIS_KIN"/>
    <property type="match status" value="1"/>
</dbReference>
<comment type="subunit">
    <text evidence="9">At low DSF concentrations, interacts with RpfF.</text>
</comment>
<dbReference type="Proteomes" id="UP000199053">
    <property type="component" value="Unassembled WGS sequence"/>
</dbReference>
<dbReference type="InterPro" id="IPR004358">
    <property type="entry name" value="Sig_transdc_His_kin-like_C"/>
</dbReference>
<keyword evidence="6" id="KW-0418">Kinase</keyword>
<dbReference type="Pfam" id="PF00512">
    <property type="entry name" value="HisKA"/>
    <property type="match status" value="1"/>
</dbReference>
<keyword evidence="4" id="KW-0808">Transferase</keyword>
<dbReference type="PANTHER" id="PTHR45339:SF1">
    <property type="entry name" value="HYBRID SIGNAL TRANSDUCTION HISTIDINE KINASE J"/>
    <property type="match status" value="1"/>
</dbReference>
<evidence type="ECO:0000259" key="13">
    <source>
        <dbReference type="PROSITE" id="PS50110"/>
    </source>
</evidence>
<evidence type="ECO:0000256" key="11">
    <source>
        <dbReference type="PROSITE-ProRule" id="PRU00169"/>
    </source>
</evidence>
<dbReference type="InterPro" id="IPR000700">
    <property type="entry name" value="PAS-assoc_C"/>
</dbReference>
<proteinExistence type="predicted"/>
<evidence type="ECO:0000256" key="10">
    <source>
        <dbReference type="ARBA" id="ARBA00068150"/>
    </source>
</evidence>
<comment type="catalytic activity">
    <reaction evidence="1">
        <text>ATP + protein L-histidine = ADP + protein N-phospho-L-histidine.</text>
        <dbReference type="EC" id="2.7.13.3"/>
    </reaction>
</comment>
<keyword evidence="8" id="KW-0902">Two-component regulatory system</keyword>
<dbReference type="STRING" id="246191.SAMN05660337_1566"/>
<dbReference type="AlphaFoldDB" id="A0A1G9FJ86"/>
<dbReference type="Pfam" id="PF13426">
    <property type="entry name" value="PAS_9"/>
    <property type="match status" value="1"/>
</dbReference>
<dbReference type="InterPro" id="IPR003661">
    <property type="entry name" value="HisK_dim/P_dom"/>
</dbReference>
<evidence type="ECO:0000256" key="7">
    <source>
        <dbReference type="ARBA" id="ARBA00022840"/>
    </source>
</evidence>
<dbReference type="SUPFAM" id="SSF55785">
    <property type="entry name" value="PYP-like sensor domain (PAS domain)"/>
    <property type="match status" value="1"/>
</dbReference>
<evidence type="ECO:0000259" key="14">
    <source>
        <dbReference type="PROSITE" id="PS50112"/>
    </source>
</evidence>
<sequence>MNEDIRQSDFKTELIKCMHEKKHVLLLYDELKYYRNAAIEFIVDGLNSGDQCLLAFDKYKPGMVAKDLSGYGIDYGKVVKSGQLILVDANTYYLTDKVFYPEKILKSWQELTLKTVQAGRTCLRTVGEINFDLDDNLKIDNLIYYKYLVNKNIFSEYPFLSLCVYNKNRYSSEIVKRVVQAHPMLIYNSNIYKNNIHYIPPNIYLNDDYDKNGIDLWLENVKSGNSIFKRMNESEKKFRLLYEYAPIPYLSLDESGFFVGVNKSLCCTLGYDKEELIGKKIRNLLHPDWQIKFENEFKKLKNSGEEHNVEFCLMKKDGSYIFGEFSGVSGYYEDNSFCQTHCVFRDITKEKQANEKLIEAKEAAEEASRTKTMFLANMSHEIRTPLNGIMGMLQLLHDTSLTEEQCDFLDTSMESCNRLAHLLGDILDISRIEACKLKIYSEDFELREIFSSLQQLFAFSAAQKKLSLKLYICPSVPKILIGDKARVHQILNNLVGNALKFSNKGKIEVTAFPLPHHKKNEYRVLFSVSDSGIGIPEEKLDVIFDEFTQVDGSMVRNFEGAGLGLSIVKNLVSLMGGGSSIESEVGIGTTVYFCLTFGTTDRQHEQLKTINKPKNCSYKSRDILVVEDERINQLYLVKILQRNGFSVKTADNGKQALDLLKNIHFDLILMDIQMPEMDGVETTLAIRSGKVSETSSDIPIIALTAHTLAGDEQSFLKAGMNAYISKPLDINDLLNKIDSFLININ</sequence>
<dbReference type="InterPro" id="IPR000014">
    <property type="entry name" value="PAS"/>
</dbReference>
<dbReference type="CDD" id="cd00082">
    <property type="entry name" value="HisKA"/>
    <property type="match status" value="1"/>
</dbReference>
<dbReference type="SMART" id="SM00448">
    <property type="entry name" value="REC"/>
    <property type="match status" value="1"/>
</dbReference>
<dbReference type="CDD" id="cd00130">
    <property type="entry name" value="PAS"/>
    <property type="match status" value="1"/>
</dbReference>
<accession>A0A1G9FJ86</accession>
<evidence type="ECO:0000256" key="8">
    <source>
        <dbReference type="ARBA" id="ARBA00023012"/>
    </source>
</evidence>
<dbReference type="PROSITE" id="PS50113">
    <property type="entry name" value="PAC"/>
    <property type="match status" value="1"/>
</dbReference>
<dbReference type="Pfam" id="PF14417">
    <property type="entry name" value="MEDS"/>
    <property type="match status" value="1"/>
</dbReference>
<dbReference type="Gene3D" id="3.40.50.2300">
    <property type="match status" value="1"/>
</dbReference>
<evidence type="ECO:0000256" key="1">
    <source>
        <dbReference type="ARBA" id="ARBA00000085"/>
    </source>
</evidence>
<dbReference type="Pfam" id="PF02518">
    <property type="entry name" value="HATPase_c"/>
    <property type="match status" value="1"/>
</dbReference>
<evidence type="ECO:0000256" key="5">
    <source>
        <dbReference type="ARBA" id="ARBA00022741"/>
    </source>
</evidence>
<dbReference type="GO" id="GO:0005524">
    <property type="term" value="F:ATP binding"/>
    <property type="evidence" value="ECO:0007669"/>
    <property type="project" value="UniProtKB-KW"/>
</dbReference>
<dbReference type="Pfam" id="PF00072">
    <property type="entry name" value="Response_reg"/>
    <property type="match status" value="1"/>
</dbReference>
<dbReference type="InterPro" id="IPR036097">
    <property type="entry name" value="HisK_dim/P_sf"/>
</dbReference>
<keyword evidence="3 11" id="KW-0597">Phosphoprotein</keyword>
<reference evidence="17" key="1">
    <citation type="submission" date="2016-10" db="EMBL/GenBank/DDBJ databases">
        <authorList>
            <person name="Varghese N."/>
            <person name="Submissions S."/>
        </authorList>
    </citation>
    <scope>NUCLEOTIDE SEQUENCE [LARGE SCALE GENOMIC DNA]</scope>
    <source>
        <strain evidence="17">DSM 16995</strain>
    </source>
</reference>
<dbReference type="InterPro" id="IPR005467">
    <property type="entry name" value="His_kinase_dom"/>
</dbReference>
<keyword evidence="7" id="KW-0067">ATP-binding</keyword>
<dbReference type="InterPro" id="IPR003594">
    <property type="entry name" value="HATPase_dom"/>
</dbReference>
<evidence type="ECO:0000313" key="17">
    <source>
        <dbReference type="Proteomes" id="UP000199053"/>
    </source>
</evidence>
<dbReference type="FunFam" id="3.30.565.10:FF:000010">
    <property type="entry name" value="Sensor histidine kinase RcsC"/>
    <property type="match status" value="1"/>
</dbReference>
<evidence type="ECO:0000256" key="6">
    <source>
        <dbReference type="ARBA" id="ARBA00022777"/>
    </source>
</evidence>
<feature type="modified residue" description="4-aspartylphosphate" evidence="11">
    <location>
        <position position="671"/>
    </location>
</feature>